<dbReference type="EMBL" id="JAGKQH010000012">
    <property type="protein sequence ID" value="KAG6586228.1"/>
    <property type="molecule type" value="Genomic_DNA"/>
</dbReference>
<evidence type="ECO:0000313" key="1">
    <source>
        <dbReference type="EMBL" id="KAG6586228.1"/>
    </source>
</evidence>
<protein>
    <submittedName>
        <fullName evidence="1">Uncharacterized protein</fullName>
    </submittedName>
</protein>
<feature type="non-terminal residue" evidence="1">
    <location>
        <position position="1"/>
    </location>
</feature>
<sequence length="125" mass="13831">MGFDHGIEKENVGILGLGKDAIGIGNFVGSSANGDEMGEDLVGLVKVMTEEVGVDLSEMGWGFVAGKEAEDSPLDVPVVLAHVMEIVRYTERRRRTELQSMKLGAGGRWKWFWTSINNILFYLHF</sequence>
<organism evidence="1 2">
    <name type="scientific">Cucurbita argyrosperma subsp. sororia</name>
    <dbReference type="NCBI Taxonomy" id="37648"/>
    <lineage>
        <taxon>Eukaryota</taxon>
        <taxon>Viridiplantae</taxon>
        <taxon>Streptophyta</taxon>
        <taxon>Embryophyta</taxon>
        <taxon>Tracheophyta</taxon>
        <taxon>Spermatophyta</taxon>
        <taxon>Magnoliopsida</taxon>
        <taxon>eudicotyledons</taxon>
        <taxon>Gunneridae</taxon>
        <taxon>Pentapetalae</taxon>
        <taxon>rosids</taxon>
        <taxon>fabids</taxon>
        <taxon>Cucurbitales</taxon>
        <taxon>Cucurbitaceae</taxon>
        <taxon>Cucurbiteae</taxon>
        <taxon>Cucurbita</taxon>
    </lineage>
</organism>
<evidence type="ECO:0000313" key="2">
    <source>
        <dbReference type="Proteomes" id="UP000685013"/>
    </source>
</evidence>
<comment type="caution">
    <text evidence="1">The sequence shown here is derived from an EMBL/GenBank/DDBJ whole genome shotgun (WGS) entry which is preliminary data.</text>
</comment>
<dbReference type="Proteomes" id="UP000685013">
    <property type="component" value="Chromosome 12"/>
</dbReference>
<accession>A0AAV6MV03</accession>
<name>A0AAV6MV03_9ROSI</name>
<gene>
    <name evidence="1" type="ORF">SDJN03_18961</name>
</gene>
<keyword evidence="2" id="KW-1185">Reference proteome</keyword>
<reference evidence="1 2" key="1">
    <citation type="journal article" date="2021" name="Hortic Res">
        <title>The domestication of Cucurbita argyrosperma as revealed by the genome of its wild relative.</title>
        <authorList>
            <person name="Barrera-Redondo J."/>
            <person name="Sanchez-de la Vega G."/>
            <person name="Aguirre-Liguori J.A."/>
            <person name="Castellanos-Morales G."/>
            <person name="Gutierrez-Guerrero Y.T."/>
            <person name="Aguirre-Dugua X."/>
            <person name="Aguirre-Planter E."/>
            <person name="Tenaillon M.I."/>
            <person name="Lira-Saade R."/>
            <person name="Eguiarte L.E."/>
        </authorList>
    </citation>
    <scope>NUCLEOTIDE SEQUENCE [LARGE SCALE GENOMIC DNA]</scope>
    <source>
        <strain evidence="1">JBR-2021</strain>
    </source>
</reference>
<dbReference type="AlphaFoldDB" id="A0AAV6MV03"/>
<proteinExistence type="predicted"/>